<gene>
    <name evidence="7" type="primary">ohrR</name>
    <name evidence="7" type="ORF">J41TS4_40780</name>
</gene>
<comment type="caution">
    <text evidence="7">The sequence shown here is derived from an EMBL/GenBank/DDBJ whole genome shotgun (WGS) entry which is preliminary data.</text>
</comment>
<evidence type="ECO:0000259" key="6">
    <source>
        <dbReference type="PROSITE" id="PS50995"/>
    </source>
</evidence>
<evidence type="ECO:0000256" key="5">
    <source>
        <dbReference type="ARBA" id="ARBA00023163"/>
    </source>
</evidence>
<dbReference type="InterPro" id="IPR036388">
    <property type="entry name" value="WH-like_DNA-bd_sf"/>
</dbReference>
<keyword evidence="8" id="KW-1185">Reference proteome</keyword>
<keyword evidence="5" id="KW-0804">Transcription</keyword>
<dbReference type="EMBL" id="BORS01000017">
    <property type="protein sequence ID" value="GIO44320.1"/>
    <property type="molecule type" value="Genomic_DNA"/>
</dbReference>
<dbReference type="PANTHER" id="PTHR33164">
    <property type="entry name" value="TRANSCRIPTIONAL REGULATOR, MARR FAMILY"/>
    <property type="match status" value="1"/>
</dbReference>
<dbReference type="FunFam" id="1.10.10.10:FF:000163">
    <property type="entry name" value="MarR family transcriptional regulator"/>
    <property type="match status" value="1"/>
</dbReference>
<dbReference type="InterPro" id="IPR036390">
    <property type="entry name" value="WH_DNA-bd_sf"/>
</dbReference>
<dbReference type="GO" id="GO:0003677">
    <property type="term" value="F:DNA binding"/>
    <property type="evidence" value="ECO:0007669"/>
    <property type="project" value="UniProtKB-KW"/>
</dbReference>
<dbReference type="RefSeq" id="WP_301630029.1">
    <property type="nucleotide sequence ID" value="NZ_BORS01000017.1"/>
</dbReference>
<dbReference type="AlphaFoldDB" id="A0A920CMC9"/>
<evidence type="ECO:0000313" key="7">
    <source>
        <dbReference type="EMBL" id="GIO44320.1"/>
    </source>
</evidence>
<dbReference type="SMART" id="SM00347">
    <property type="entry name" value="HTH_MARR"/>
    <property type="match status" value="1"/>
</dbReference>
<dbReference type="PRINTS" id="PR00598">
    <property type="entry name" value="HTHMARR"/>
</dbReference>
<keyword evidence="3" id="KW-0805">Transcription regulation</keyword>
<evidence type="ECO:0000256" key="4">
    <source>
        <dbReference type="ARBA" id="ARBA00023125"/>
    </source>
</evidence>
<dbReference type="Proteomes" id="UP000678895">
    <property type="component" value="Unassembled WGS sequence"/>
</dbReference>
<evidence type="ECO:0000256" key="1">
    <source>
        <dbReference type="ARBA" id="ARBA00004496"/>
    </source>
</evidence>
<comment type="subcellular location">
    <subcellularLocation>
        <location evidence="1">Cytoplasm</location>
    </subcellularLocation>
</comment>
<evidence type="ECO:0000256" key="2">
    <source>
        <dbReference type="ARBA" id="ARBA00022490"/>
    </source>
</evidence>
<dbReference type="InterPro" id="IPR055166">
    <property type="entry name" value="Transc_reg_Sar_Rot_HTH"/>
</dbReference>
<protein>
    <submittedName>
        <fullName evidence="7">MarR family transcriptional regulator</fullName>
    </submittedName>
</protein>
<dbReference type="SUPFAM" id="SSF46785">
    <property type="entry name" value="Winged helix' DNA-binding domain"/>
    <property type="match status" value="1"/>
</dbReference>
<dbReference type="GO" id="GO:0003700">
    <property type="term" value="F:DNA-binding transcription factor activity"/>
    <property type="evidence" value="ECO:0007669"/>
    <property type="project" value="InterPro"/>
</dbReference>
<dbReference type="PROSITE" id="PS50995">
    <property type="entry name" value="HTH_MARR_2"/>
    <property type="match status" value="1"/>
</dbReference>
<evidence type="ECO:0000256" key="3">
    <source>
        <dbReference type="ARBA" id="ARBA00023015"/>
    </source>
</evidence>
<dbReference type="GO" id="GO:0006950">
    <property type="term" value="P:response to stress"/>
    <property type="evidence" value="ECO:0007669"/>
    <property type="project" value="TreeGrafter"/>
</dbReference>
<dbReference type="GO" id="GO:0005737">
    <property type="term" value="C:cytoplasm"/>
    <property type="evidence" value="ECO:0007669"/>
    <property type="project" value="UniProtKB-SubCell"/>
</dbReference>
<feature type="domain" description="HTH marR-type" evidence="6">
    <location>
        <begin position="16"/>
        <end position="150"/>
    </location>
</feature>
<reference evidence="7" key="1">
    <citation type="submission" date="2021-03" db="EMBL/GenBank/DDBJ databases">
        <title>Antimicrobial resistance genes in bacteria isolated from Japanese honey, and their potential for conferring macrolide and lincosamide resistance in the American foulbrood pathogen Paenibacillus larvae.</title>
        <authorList>
            <person name="Okamoto M."/>
            <person name="Kumagai M."/>
            <person name="Kanamori H."/>
            <person name="Takamatsu D."/>
        </authorList>
    </citation>
    <scope>NUCLEOTIDE SEQUENCE</scope>
    <source>
        <strain evidence="7">J41TS4</strain>
    </source>
</reference>
<accession>A0A920CMC9</accession>
<dbReference type="InterPro" id="IPR000835">
    <property type="entry name" value="HTH_MarR-typ"/>
</dbReference>
<dbReference type="InterPro" id="IPR039422">
    <property type="entry name" value="MarR/SlyA-like"/>
</dbReference>
<dbReference type="Pfam" id="PF22381">
    <property type="entry name" value="Staph_reg_Sar_Rot"/>
    <property type="match status" value="1"/>
</dbReference>
<organism evidence="7 8">
    <name type="scientific">Paenibacillus apis</name>
    <dbReference type="NCBI Taxonomy" id="1792174"/>
    <lineage>
        <taxon>Bacteria</taxon>
        <taxon>Bacillati</taxon>
        <taxon>Bacillota</taxon>
        <taxon>Bacilli</taxon>
        <taxon>Bacillales</taxon>
        <taxon>Paenibacillaceae</taxon>
        <taxon>Paenibacillus</taxon>
    </lineage>
</organism>
<dbReference type="PANTHER" id="PTHR33164:SF5">
    <property type="entry name" value="ORGANIC HYDROPEROXIDE RESISTANCE TRANSCRIPTIONAL REGULATOR"/>
    <property type="match status" value="1"/>
</dbReference>
<evidence type="ECO:0000313" key="8">
    <source>
        <dbReference type="Proteomes" id="UP000678895"/>
    </source>
</evidence>
<name>A0A920CMC9_9BACL</name>
<keyword evidence="2" id="KW-0963">Cytoplasm</keyword>
<proteinExistence type="predicted"/>
<keyword evidence="4" id="KW-0238">DNA-binding</keyword>
<sequence>MSETNRTNTNISLQLDDQLCFAFYACSRGIMKLYRPLLQELGLTYTQYITLLALWEQDAVTVKELGGRLFLDSGTLTPLLKKLEAMGLLTRTRDVKDERNVIITLTEKGQALRHQAKEIPCKIYQDTNINPEDIQVQLAQIRGFLHKLESDGAL</sequence>
<dbReference type="Gene3D" id="1.10.10.10">
    <property type="entry name" value="Winged helix-like DNA-binding domain superfamily/Winged helix DNA-binding domain"/>
    <property type="match status" value="1"/>
</dbReference>